<accession>A0A6C0KHE9</accession>
<dbReference type="AlphaFoldDB" id="A0A6C0KHE9"/>
<keyword evidence="1" id="KW-0175">Coiled coil</keyword>
<feature type="coiled-coil region" evidence="1">
    <location>
        <begin position="285"/>
        <end position="346"/>
    </location>
</feature>
<organism evidence="2">
    <name type="scientific">viral metagenome</name>
    <dbReference type="NCBI Taxonomy" id="1070528"/>
    <lineage>
        <taxon>unclassified sequences</taxon>
        <taxon>metagenomes</taxon>
        <taxon>organismal metagenomes</taxon>
    </lineage>
</organism>
<evidence type="ECO:0008006" key="3">
    <source>
        <dbReference type="Google" id="ProtNLM"/>
    </source>
</evidence>
<dbReference type="InterPro" id="IPR037238">
    <property type="entry name" value="YbiA-like_sf"/>
</dbReference>
<protein>
    <recommendedName>
        <fullName evidence="3">OTU domain-containing protein</fullName>
    </recommendedName>
</protein>
<dbReference type="Gene3D" id="3.90.70.80">
    <property type="match status" value="1"/>
</dbReference>
<evidence type="ECO:0000256" key="1">
    <source>
        <dbReference type="SAM" id="Coils"/>
    </source>
</evidence>
<dbReference type="CDD" id="cd15457">
    <property type="entry name" value="NADAR"/>
    <property type="match status" value="1"/>
</dbReference>
<proteinExistence type="predicted"/>
<sequence>MVSSLLHDKITYDESAPMNKDVLHKSYSVYEMPLHGHHINFVIGPADYKYTDKHVIFYPIYLVHNDKIKAQIGVYEIDANAAITVLDKDGDIDVDMFSDPLLFSFVTEQFIQKATAKSAVHEPVAESDDEPESDDEYLSAKMVAADQSMEAVNIDDIEADETEQALTLKPRATHDKKSVIELSAKDVFERNPHAKMPAILKEETEADAETEKKAFKKSSKNLWIENYMKNNHYGIVETEMNGDCFFGMVREAYAQIGHVTNVEKLRALVAQELTDSVFQEHLSLYKGFQHEIDELDKELESMKATNALYAKRMRKTMEKVVRDELISEAEKLKAQYKEAVAERKTKVALQTEYVGYMHNIKTLEQFREYIKTSGFWADTWTISTLERILNVKFIIMSEQEYDNGSLASVLNCGEMNRAIEERGIFSPEFYIIATYSGDHYRLITYKHKRIFTFREIPYGLKILIIKKCMERNAGVYWLIQEFRNMKVALGIDPDVGKPVENDDEDLGDLCDSDVVFVFGEKASTVAKPGKASGEKIAKAKMPDYVDLAKNKDWRRKLDDKWTGMVMTIDGAKWASVEHYMQAAKYTKGFPDFAALFSLDSGNKIGTDVKLAVAAGEEGKQGKKVLRPANVSADADFALGRKEEERKIALEAKFSQNEDLKQLLMATHRAQLSKFVDSDDAVVDVPLMRVRSQKAQN</sequence>
<dbReference type="InterPro" id="IPR012816">
    <property type="entry name" value="NADAR"/>
</dbReference>
<dbReference type="EMBL" id="MN740905">
    <property type="protein sequence ID" value="QHU17422.1"/>
    <property type="molecule type" value="Genomic_DNA"/>
</dbReference>
<dbReference type="Gene3D" id="1.10.357.40">
    <property type="entry name" value="YbiA-like"/>
    <property type="match status" value="1"/>
</dbReference>
<name>A0A6C0KHE9_9ZZZZ</name>
<dbReference type="SUPFAM" id="SSF143990">
    <property type="entry name" value="YbiA-like"/>
    <property type="match status" value="1"/>
</dbReference>
<evidence type="ECO:0000313" key="2">
    <source>
        <dbReference type="EMBL" id="QHU17422.1"/>
    </source>
</evidence>
<reference evidence="2" key="1">
    <citation type="journal article" date="2020" name="Nature">
        <title>Giant virus diversity and host interactions through global metagenomics.</title>
        <authorList>
            <person name="Schulz F."/>
            <person name="Roux S."/>
            <person name="Paez-Espino D."/>
            <person name="Jungbluth S."/>
            <person name="Walsh D.A."/>
            <person name="Denef V.J."/>
            <person name="McMahon K.D."/>
            <person name="Konstantinidis K.T."/>
            <person name="Eloe-Fadrosh E.A."/>
            <person name="Kyrpides N.C."/>
            <person name="Woyke T."/>
        </authorList>
    </citation>
    <scope>NUCLEOTIDE SEQUENCE</scope>
    <source>
        <strain evidence="2">GVMAG-S-3300012000-57</strain>
    </source>
</reference>